<organism evidence="2">
    <name type="scientific">marine sediment metagenome</name>
    <dbReference type="NCBI Taxonomy" id="412755"/>
    <lineage>
        <taxon>unclassified sequences</taxon>
        <taxon>metagenomes</taxon>
        <taxon>ecological metagenomes</taxon>
    </lineage>
</organism>
<name>A0A0F9TIY1_9ZZZZ</name>
<dbReference type="EMBL" id="LAZR01000251">
    <property type="protein sequence ID" value="KKN79219.1"/>
    <property type="molecule type" value="Genomic_DNA"/>
</dbReference>
<evidence type="ECO:0000256" key="1">
    <source>
        <dbReference type="SAM" id="MobiDB-lite"/>
    </source>
</evidence>
<comment type="caution">
    <text evidence="2">The sequence shown here is derived from an EMBL/GenBank/DDBJ whole genome shotgun (WGS) entry which is preliminary data.</text>
</comment>
<sequence length="174" mass="19594">MPVMQRDIDNLQRQITVLQDQMEVRPTNGGDDCSEIKLPQTQSESLEVLGDITLTGVVNGVDVTDLQRQITAVETKMDKCKAEGNYDLIEVKAELRKNFEKIAGFTTATIQRMKNIEADIVFLKTMKHTDSQEKTRKTKEAIKADKLQRENRMGQLSKKSAPISVGSLKKAKKK</sequence>
<dbReference type="AlphaFoldDB" id="A0A0F9TIY1"/>
<evidence type="ECO:0000313" key="2">
    <source>
        <dbReference type="EMBL" id="KKN79219.1"/>
    </source>
</evidence>
<accession>A0A0F9TIY1</accession>
<feature type="compositionally biased region" description="Basic and acidic residues" evidence="1">
    <location>
        <begin position="129"/>
        <end position="152"/>
    </location>
</feature>
<reference evidence="2" key="1">
    <citation type="journal article" date="2015" name="Nature">
        <title>Complex archaea that bridge the gap between prokaryotes and eukaryotes.</title>
        <authorList>
            <person name="Spang A."/>
            <person name="Saw J.H."/>
            <person name="Jorgensen S.L."/>
            <person name="Zaremba-Niedzwiedzka K."/>
            <person name="Martijn J."/>
            <person name="Lind A.E."/>
            <person name="van Eijk R."/>
            <person name="Schleper C."/>
            <person name="Guy L."/>
            <person name="Ettema T.J."/>
        </authorList>
    </citation>
    <scope>NUCLEOTIDE SEQUENCE</scope>
</reference>
<proteinExistence type="predicted"/>
<feature type="region of interest" description="Disordered" evidence="1">
    <location>
        <begin position="129"/>
        <end position="174"/>
    </location>
</feature>
<protein>
    <submittedName>
        <fullName evidence="2">Uncharacterized protein</fullName>
    </submittedName>
</protein>
<gene>
    <name evidence="2" type="ORF">LCGC14_0342360</name>
</gene>